<name>A0ABR1YPX2_9PEZI</name>
<keyword evidence="2" id="KW-1185">Reference proteome</keyword>
<dbReference type="EMBL" id="JBBWRZ010000005">
    <property type="protein sequence ID" value="KAK8235500.1"/>
    <property type="molecule type" value="Genomic_DNA"/>
</dbReference>
<protein>
    <submittedName>
        <fullName evidence="1">Uncharacterized protein</fullName>
    </submittedName>
</protein>
<gene>
    <name evidence="1" type="ORF">HDK90DRAFT_484971</name>
</gene>
<dbReference type="Proteomes" id="UP001492380">
    <property type="component" value="Unassembled WGS sequence"/>
</dbReference>
<accession>A0ABR1YPX2</accession>
<comment type="caution">
    <text evidence="1">The sequence shown here is derived from an EMBL/GenBank/DDBJ whole genome shotgun (WGS) entry which is preliminary data.</text>
</comment>
<sequence length="253" mass="28295">MAAESLLRRVVHGVESVVGGYKQPRAPSSWAAELLGVRLFRSGLDGELIVAGLRLNAHRLLVMMMKWMIDASRLSISNQQWTSTHVLGRPVCCSVLLSDAERVVSLKSTLLGVVRPQNRFLWDGFAEAFSSSTRTDLKKSGFALVPARQGQALYGTEARLDGLLDPRMFLQRLRFRRRMEGRCTIFMSLKAAKTSAEGCEKCSFTKRPVPHYTCSAQTSLTWSLIYLHPERQSVACASLPRYRVHPYRGGGCF</sequence>
<evidence type="ECO:0000313" key="1">
    <source>
        <dbReference type="EMBL" id="KAK8235500.1"/>
    </source>
</evidence>
<organism evidence="1 2">
    <name type="scientific">Phyllosticta capitalensis</name>
    <dbReference type="NCBI Taxonomy" id="121624"/>
    <lineage>
        <taxon>Eukaryota</taxon>
        <taxon>Fungi</taxon>
        <taxon>Dikarya</taxon>
        <taxon>Ascomycota</taxon>
        <taxon>Pezizomycotina</taxon>
        <taxon>Dothideomycetes</taxon>
        <taxon>Dothideomycetes incertae sedis</taxon>
        <taxon>Botryosphaeriales</taxon>
        <taxon>Phyllostictaceae</taxon>
        <taxon>Phyllosticta</taxon>
    </lineage>
</organism>
<evidence type="ECO:0000313" key="2">
    <source>
        <dbReference type="Proteomes" id="UP001492380"/>
    </source>
</evidence>
<proteinExistence type="predicted"/>
<reference evidence="1 2" key="1">
    <citation type="submission" date="2024-04" db="EMBL/GenBank/DDBJ databases">
        <title>Phyllosticta paracitricarpa is synonymous to the EU quarantine fungus P. citricarpa based on phylogenomic analyses.</title>
        <authorList>
            <consortium name="Lawrence Berkeley National Laboratory"/>
            <person name="Van Ingen-Buijs V.A."/>
            <person name="Van Westerhoven A.C."/>
            <person name="Haridas S."/>
            <person name="Skiadas P."/>
            <person name="Martin F."/>
            <person name="Groenewald J.Z."/>
            <person name="Crous P.W."/>
            <person name="Seidl M.F."/>
        </authorList>
    </citation>
    <scope>NUCLEOTIDE SEQUENCE [LARGE SCALE GENOMIC DNA]</scope>
    <source>
        <strain evidence="1 2">CBS 123374</strain>
    </source>
</reference>